<dbReference type="OrthoDB" id="2591431at2759"/>
<evidence type="ECO:0000313" key="8">
    <source>
        <dbReference type="EMBL" id="TFY82338.1"/>
    </source>
</evidence>
<keyword evidence="9" id="KW-1185">Reference proteome</keyword>
<keyword evidence="3 6" id="KW-1133">Transmembrane helix</keyword>
<feature type="transmembrane region" description="Helical" evidence="6">
    <location>
        <begin position="249"/>
        <end position="273"/>
    </location>
</feature>
<evidence type="ECO:0000256" key="2">
    <source>
        <dbReference type="ARBA" id="ARBA00022692"/>
    </source>
</evidence>
<dbReference type="Proteomes" id="UP000298061">
    <property type="component" value="Unassembled WGS sequence"/>
</dbReference>
<evidence type="ECO:0000256" key="6">
    <source>
        <dbReference type="SAM" id="Phobius"/>
    </source>
</evidence>
<protein>
    <submittedName>
        <fullName evidence="8">Uncharacterized protein</fullName>
    </submittedName>
</protein>
<comment type="subcellular location">
    <subcellularLocation>
        <location evidence="1">Membrane</location>
        <topology evidence="1">Single-pass membrane protein</topology>
    </subcellularLocation>
</comment>
<accession>A0A4Z0A9X2</accession>
<keyword evidence="2 6" id="KW-0812">Transmembrane</keyword>
<feature type="region of interest" description="Disordered" evidence="5">
    <location>
        <begin position="311"/>
        <end position="365"/>
    </location>
</feature>
<name>A0A4Z0A9X2_9AGAM</name>
<evidence type="ECO:0000256" key="3">
    <source>
        <dbReference type="ARBA" id="ARBA00022989"/>
    </source>
</evidence>
<evidence type="ECO:0000256" key="5">
    <source>
        <dbReference type="SAM" id="MobiDB-lite"/>
    </source>
</evidence>
<dbReference type="AlphaFoldDB" id="A0A4Z0A9X2"/>
<evidence type="ECO:0000256" key="4">
    <source>
        <dbReference type="ARBA" id="ARBA00023136"/>
    </source>
</evidence>
<evidence type="ECO:0000313" key="9">
    <source>
        <dbReference type="Proteomes" id="UP000298061"/>
    </source>
</evidence>
<sequence length="422" mass="43523">MRVHRLPLFIQILLLGALCSTARAFSFSTSDPTECGALTLTWRSAAIWSDDNPHDSFQNGKGSFTVALPLTSGQKFVVMMSDKTGPAAGGISNLLQVGGSTGASCSTRLNPIKFSFDLPLALKQCGNYQFTGFTETGATPPVQVIVAVPGGTAEFLTIPKGQKTYDWVANLAAGTSVLFSMSDSTGGLGGSSDLLPVGDSDTKNCLDSFSPSSTAQPSPSSTSPTGSSTTSAGGGSTTTESSHSISGRVVAAIVATSLVVCVAVIGGAVFFVWRRRHHSPSMKAEMIDLADDPAAATSLLYHPMYQPDPFTSAPSSANLPLTPPPPSGSEYNRSEHESSVGSSGPGAAGPLPVKGVPNPHRPTTYVQHTDVYDLPVGDDGVVELPPQYSESRAAISGIPNLMNTPGARPSGSSQHSPSPAHS</sequence>
<keyword evidence="4 6" id="KW-0472">Membrane</keyword>
<dbReference type="GO" id="GO:0071944">
    <property type="term" value="C:cell periphery"/>
    <property type="evidence" value="ECO:0007669"/>
    <property type="project" value="UniProtKB-ARBA"/>
</dbReference>
<feature type="compositionally biased region" description="Low complexity" evidence="5">
    <location>
        <begin position="208"/>
        <end position="242"/>
    </location>
</feature>
<evidence type="ECO:0000256" key="1">
    <source>
        <dbReference type="ARBA" id="ARBA00004167"/>
    </source>
</evidence>
<feature type="signal peptide" evidence="7">
    <location>
        <begin position="1"/>
        <end position="24"/>
    </location>
</feature>
<dbReference type="CDD" id="cd12087">
    <property type="entry name" value="TM_EGFR-like"/>
    <property type="match status" value="1"/>
</dbReference>
<feature type="region of interest" description="Disordered" evidence="5">
    <location>
        <begin position="382"/>
        <end position="422"/>
    </location>
</feature>
<organism evidence="8 9">
    <name type="scientific">Hericium alpestre</name>
    <dbReference type="NCBI Taxonomy" id="135208"/>
    <lineage>
        <taxon>Eukaryota</taxon>
        <taxon>Fungi</taxon>
        <taxon>Dikarya</taxon>
        <taxon>Basidiomycota</taxon>
        <taxon>Agaricomycotina</taxon>
        <taxon>Agaricomycetes</taxon>
        <taxon>Russulales</taxon>
        <taxon>Hericiaceae</taxon>
        <taxon>Hericium</taxon>
    </lineage>
</organism>
<dbReference type="GO" id="GO:0016020">
    <property type="term" value="C:membrane"/>
    <property type="evidence" value="ECO:0007669"/>
    <property type="project" value="UniProtKB-SubCell"/>
</dbReference>
<proteinExistence type="predicted"/>
<dbReference type="STRING" id="135208.A0A4Z0A9X2"/>
<comment type="caution">
    <text evidence="8">The sequence shown here is derived from an EMBL/GenBank/DDBJ whole genome shotgun (WGS) entry which is preliminary data.</text>
</comment>
<dbReference type="PANTHER" id="PTHR15549">
    <property type="entry name" value="PAIRED IMMUNOGLOBULIN-LIKE TYPE 2 RECEPTOR"/>
    <property type="match status" value="1"/>
</dbReference>
<dbReference type="InterPro" id="IPR051694">
    <property type="entry name" value="Immunoregulatory_rcpt-like"/>
</dbReference>
<reference evidence="8 9" key="1">
    <citation type="submission" date="2019-02" db="EMBL/GenBank/DDBJ databases">
        <title>Genome sequencing of the rare red list fungi Hericium alpestre (H. flagellum).</title>
        <authorList>
            <person name="Buettner E."/>
            <person name="Kellner H."/>
        </authorList>
    </citation>
    <scope>NUCLEOTIDE SEQUENCE [LARGE SCALE GENOMIC DNA]</scope>
    <source>
        <strain evidence="8 9">DSM 108284</strain>
    </source>
</reference>
<feature type="chain" id="PRO_5021395926" evidence="7">
    <location>
        <begin position="25"/>
        <end position="422"/>
    </location>
</feature>
<evidence type="ECO:0000256" key="7">
    <source>
        <dbReference type="SAM" id="SignalP"/>
    </source>
</evidence>
<feature type="region of interest" description="Disordered" evidence="5">
    <location>
        <begin position="206"/>
        <end position="242"/>
    </location>
</feature>
<dbReference type="EMBL" id="SFCI01000118">
    <property type="protein sequence ID" value="TFY82338.1"/>
    <property type="molecule type" value="Genomic_DNA"/>
</dbReference>
<keyword evidence="7" id="KW-0732">Signal</keyword>
<gene>
    <name evidence="8" type="ORF">EWM64_g1679</name>
</gene>
<feature type="compositionally biased region" description="Polar residues" evidence="5">
    <location>
        <begin position="410"/>
        <end position="422"/>
    </location>
</feature>